<organism evidence="1 2">
    <name type="scientific">Cladophialophora yegresii CBS 114405</name>
    <dbReference type="NCBI Taxonomy" id="1182544"/>
    <lineage>
        <taxon>Eukaryota</taxon>
        <taxon>Fungi</taxon>
        <taxon>Dikarya</taxon>
        <taxon>Ascomycota</taxon>
        <taxon>Pezizomycotina</taxon>
        <taxon>Eurotiomycetes</taxon>
        <taxon>Chaetothyriomycetidae</taxon>
        <taxon>Chaetothyriales</taxon>
        <taxon>Herpotrichiellaceae</taxon>
        <taxon>Cladophialophora</taxon>
    </lineage>
</organism>
<dbReference type="Proteomes" id="UP000019473">
    <property type="component" value="Unassembled WGS sequence"/>
</dbReference>
<name>W9WQJ5_9EURO</name>
<dbReference type="AlphaFoldDB" id="W9WQJ5"/>
<dbReference type="GeneID" id="19179392"/>
<keyword evidence="2" id="KW-1185">Reference proteome</keyword>
<proteinExistence type="predicted"/>
<sequence length="75" mass="8173">MQWSSTARDEADRLPQSLEAHKSALQIAVGLVSLSATQSLRNDTSSIRVKATLLPGLKEDTAKLRNYGQNSQGYV</sequence>
<evidence type="ECO:0000313" key="1">
    <source>
        <dbReference type="EMBL" id="EXJ60654.1"/>
    </source>
</evidence>
<dbReference type="RefSeq" id="XP_007757007.1">
    <property type="nucleotide sequence ID" value="XM_007758817.1"/>
</dbReference>
<comment type="caution">
    <text evidence="1">The sequence shown here is derived from an EMBL/GenBank/DDBJ whole genome shotgun (WGS) entry which is preliminary data.</text>
</comment>
<protein>
    <submittedName>
        <fullName evidence="1">Uncharacterized protein</fullName>
    </submittedName>
</protein>
<accession>W9WQJ5</accession>
<dbReference type="EMBL" id="AMGW01000003">
    <property type="protein sequence ID" value="EXJ60654.1"/>
    <property type="molecule type" value="Genomic_DNA"/>
</dbReference>
<dbReference type="HOGENOM" id="CLU_2670881_0_0_1"/>
<dbReference type="OrthoDB" id="4161316at2759"/>
<reference evidence="1 2" key="1">
    <citation type="submission" date="2013-03" db="EMBL/GenBank/DDBJ databases">
        <title>The Genome Sequence of Cladophialophora yegresii CBS 114405.</title>
        <authorList>
            <consortium name="The Broad Institute Genomics Platform"/>
            <person name="Cuomo C."/>
            <person name="de Hoog S."/>
            <person name="Gorbushina A."/>
            <person name="Walker B."/>
            <person name="Young S.K."/>
            <person name="Zeng Q."/>
            <person name="Gargeya S."/>
            <person name="Fitzgerald M."/>
            <person name="Haas B."/>
            <person name="Abouelleil A."/>
            <person name="Allen A.W."/>
            <person name="Alvarado L."/>
            <person name="Arachchi H.M."/>
            <person name="Berlin A.M."/>
            <person name="Chapman S.B."/>
            <person name="Gainer-Dewar J."/>
            <person name="Goldberg J."/>
            <person name="Griggs A."/>
            <person name="Gujja S."/>
            <person name="Hansen M."/>
            <person name="Howarth C."/>
            <person name="Imamovic A."/>
            <person name="Ireland A."/>
            <person name="Larimer J."/>
            <person name="McCowan C."/>
            <person name="Murphy C."/>
            <person name="Pearson M."/>
            <person name="Poon T.W."/>
            <person name="Priest M."/>
            <person name="Roberts A."/>
            <person name="Saif S."/>
            <person name="Shea T."/>
            <person name="Sisk P."/>
            <person name="Sykes S."/>
            <person name="Wortman J."/>
            <person name="Nusbaum C."/>
            <person name="Birren B."/>
        </authorList>
    </citation>
    <scope>NUCLEOTIDE SEQUENCE [LARGE SCALE GENOMIC DNA]</scope>
    <source>
        <strain evidence="1 2">CBS 114405</strain>
    </source>
</reference>
<dbReference type="VEuPathDB" id="FungiDB:A1O7_04807"/>
<evidence type="ECO:0000313" key="2">
    <source>
        <dbReference type="Proteomes" id="UP000019473"/>
    </source>
</evidence>
<gene>
    <name evidence="1" type="ORF">A1O7_04807</name>
</gene>